<accession>A0A0L1JNY0</accession>
<feature type="transmembrane region" description="Helical" evidence="1">
    <location>
        <begin position="13"/>
        <end position="32"/>
    </location>
</feature>
<dbReference type="OrthoDB" id="9815686at2"/>
<protein>
    <recommendedName>
        <fullName evidence="4">DUF2306 domain-containing protein</fullName>
    </recommendedName>
</protein>
<dbReference type="RefSeq" id="WP_050531629.1">
    <property type="nucleotide sequence ID" value="NZ_AQQZ01000006.1"/>
</dbReference>
<keyword evidence="1" id="KW-1133">Transmembrane helix</keyword>
<feature type="transmembrane region" description="Helical" evidence="1">
    <location>
        <begin position="73"/>
        <end position="92"/>
    </location>
</feature>
<dbReference type="STRING" id="1317121.ATO11_14595"/>
<gene>
    <name evidence="2" type="ORF">ATO11_14595</name>
</gene>
<reference evidence="2 3" key="1">
    <citation type="journal article" date="2015" name="Int. J. Syst. Evol. Microbiol.">
        <title>Aestuariivita atlantica sp. nov., isolated from deep sea sediment of the Atlantic Ocean.</title>
        <authorList>
            <person name="Li G."/>
            <person name="Lai Q."/>
            <person name="Du Y."/>
            <person name="Liu X."/>
            <person name="Sun F."/>
            <person name="Shao Z."/>
        </authorList>
    </citation>
    <scope>NUCLEOTIDE SEQUENCE [LARGE SCALE GENOMIC DNA]</scope>
    <source>
        <strain evidence="2 3">22II-S11-z3</strain>
    </source>
</reference>
<evidence type="ECO:0008006" key="4">
    <source>
        <dbReference type="Google" id="ProtNLM"/>
    </source>
</evidence>
<feature type="transmembrane region" description="Helical" evidence="1">
    <location>
        <begin position="136"/>
        <end position="153"/>
    </location>
</feature>
<name>A0A0L1JNY0_9RHOB</name>
<feature type="transmembrane region" description="Helical" evidence="1">
    <location>
        <begin position="44"/>
        <end position="67"/>
    </location>
</feature>
<dbReference type="InterPro" id="IPR018750">
    <property type="entry name" value="DUF2306_membrane"/>
</dbReference>
<dbReference type="AlphaFoldDB" id="A0A0L1JNY0"/>
<keyword evidence="1" id="KW-0812">Transmembrane</keyword>
<dbReference type="Proteomes" id="UP000036938">
    <property type="component" value="Unassembled WGS sequence"/>
</dbReference>
<evidence type="ECO:0000313" key="2">
    <source>
        <dbReference type="EMBL" id="KNG93128.1"/>
    </source>
</evidence>
<evidence type="ECO:0000256" key="1">
    <source>
        <dbReference type="SAM" id="Phobius"/>
    </source>
</evidence>
<proteinExistence type="predicted"/>
<dbReference type="Pfam" id="PF10067">
    <property type="entry name" value="DUF2306"/>
    <property type="match status" value="1"/>
</dbReference>
<feature type="transmembrane region" description="Helical" evidence="1">
    <location>
        <begin position="101"/>
        <end position="120"/>
    </location>
</feature>
<comment type="caution">
    <text evidence="2">The sequence shown here is derived from an EMBL/GenBank/DDBJ whole genome shotgun (WGS) entry which is preliminary data.</text>
</comment>
<dbReference type="EMBL" id="AQQZ01000006">
    <property type="protein sequence ID" value="KNG93128.1"/>
    <property type="molecule type" value="Genomic_DNA"/>
</dbReference>
<sequence length="174" mass="18675">MTLSPLLHAPAEIQIHVLFALTALLSGPVAMFRRRHDGVHRVAGYTWVAAMAGVALSSFFIGGFEVIGPFSPLHGFALLALWSLWVGMRAILRGDVIAHRAAMEGLFWHGLLIAGLFNFLPGRRVNRALFADWPELGYAVIAVCLAAIALRALRNRRQAAQRGKSGLAGAGGLG</sequence>
<evidence type="ECO:0000313" key="3">
    <source>
        <dbReference type="Proteomes" id="UP000036938"/>
    </source>
</evidence>
<keyword evidence="3" id="KW-1185">Reference proteome</keyword>
<keyword evidence="1" id="KW-0472">Membrane</keyword>
<organism evidence="2 3">
    <name type="scientific">Pseudaestuariivita atlantica</name>
    <dbReference type="NCBI Taxonomy" id="1317121"/>
    <lineage>
        <taxon>Bacteria</taxon>
        <taxon>Pseudomonadati</taxon>
        <taxon>Pseudomonadota</taxon>
        <taxon>Alphaproteobacteria</taxon>
        <taxon>Rhodobacterales</taxon>
        <taxon>Paracoccaceae</taxon>
        <taxon>Pseudaestuariivita</taxon>
    </lineage>
</organism>